<reference evidence="2 3" key="1">
    <citation type="submission" date="2016-03" db="EMBL/GenBank/DDBJ databases">
        <title>Choanephora cucurbitarum.</title>
        <authorList>
            <person name="Min B."/>
            <person name="Park H."/>
            <person name="Park J.-H."/>
            <person name="Shin H.-D."/>
            <person name="Choi I.-G."/>
        </authorList>
    </citation>
    <scope>NUCLEOTIDE SEQUENCE [LARGE SCALE GENOMIC DNA]</scope>
    <source>
        <strain evidence="2 3">KUS-F28377</strain>
    </source>
</reference>
<gene>
    <name evidence="2" type="ORF">A0J61_05445</name>
</gene>
<sequence length="88" mass="9312">MVRAAFLISALAALALTASAAPANEVSGNLVGLGLSKILNGLQITKVVHKNNIGNNIKAKVLKRDAMRKVVIERTKGRHLKDPSTNTV</sequence>
<dbReference type="AlphaFoldDB" id="A0A1C7NC11"/>
<organism evidence="2 3">
    <name type="scientific">Choanephora cucurbitarum</name>
    <dbReference type="NCBI Taxonomy" id="101091"/>
    <lineage>
        <taxon>Eukaryota</taxon>
        <taxon>Fungi</taxon>
        <taxon>Fungi incertae sedis</taxon>
        <taxon>Mucoromycota</taxon>
        <taxon>Mucoromycotina</taxon>
        <taxon>Mucoromycetes</taxon>
        <taxon>Mucorales</taxon>
        <taxon>Mucorineae</taxon>
        <taxon>Choanephoraceae</taxon>
        <taxon>Choanephoroideae</taxon>
        <taxon>Choanephora</taxon>
    </lineage>
</organism>
<protein>
    <recommendedName>
        <fullName evidence="4">RxLR effector protein</fullName>
    </recommendedName>
</protein>
<feature type="chain" id="PRO_5008889614" description="RxLR effector protein" evidence="1">
    <location>
        <begin position="21"/>
        <end position="88"/>
    </location>
</feature>
<name>A0A1C7NC11_9FUNG</name>
<evidence type="ECO:0000256" key="1">
    <source>
        <dbReference type="SAM" id="SignalP"/>
    </source>
</evidence>
<keyword evidence="3" id="KW-1185">Reference proteome</keyword>
<evidence type="ECO:0000313" key="2">
    <source>
        <dbReference type="EMBL" id="OBZ86510.1"/>
    </source>
</evidence>
<accession>A0A1C7NC11</accession>
<evidence type="ECO:0008006" key="4">
    <source>
        <dbReference type="Google" id="ProtNLM"/>
    </source>
</evidence>
<dbReference type="Proteomes" id="UP000093000">
    <property type="component" value="Unassembled WGS sequence"/>
</dbReference>
<evidence type="ECO:0000313" key="3">
    <source>
        <dbReference type="Proteomes" id="UP000093000"/>
    </source>
</evidence>
<keyword evidence="1" id="KW-0732">Signal</keyword>
<comment type="caution">
    <text evidence="2">The sequence shown here is derived from an EMBL/GenBank/DDBJ whole genome shotgun (WGS) entry which is preliminary data.</text>
</comment>
<dbReference type="EMBL" id="LUGH01000293">
    <property type="protein sequence ID" value="OBZ86510.1"/>
    <property type="molecule type" value="Genomic_DNA"/>
</dbReference>
<feature type="signal peptide" evidence="1">
    <location>
        <begin position="1"/>
        <end position="20"/>
    </location>
</feature>
<dbReference type="InParanoid" id="A0A1C7NC11"/>
<proteinExistence type="predicted"/>